<evidence type="ECO:0000256" key="3">
    <source>
        <dbReference type="ARBA" id="ARBA00022553"/>
    </source>
</evidence>
<keyword evidence="9" id="KW-0812">Transmembrane</keyword>
<evidence type="ECO:0000256" key="6">
    <source>
        <dbReference type="ARBA" id="ARBA00022777"/>
    </source>
</evidence>
<keyword evidence="5" id="KW-0547">Nucleotide-binding</keyword>
<dbReference type="PANTHER" id="PTHR24421">
    <property type="entry name" value="NITRATE/NITRITE SENSOR PROTEIN NARX-RELATED"/>
    <property type="match status" value="1"/>
</dbReference>
<sequence>MSDARTGWEALRLPPWQFLSSRWPWRALGYQASGALVGAATMISLVLLTSLGVLLSPVLIGLCLLTAVCLAGLPLAAVERRRMALMGFSVAGSPHREPPAPGARTWLRARLTESATWRELFFALSTGSVLWLFDLTVVTVTVLPTASTLFGPLITAVAPARAVPAGVALAGWIWLTPFIGLVLCIGSAYLLVTTATARATLVLRLLPTGPDPARQVADLTRSRARLVDGFEAERRRIERDLHDGAQQRLLALSLQLGLLRVRLTHEQVSAEILEAVENAHQQAKQTIDELRDLVQGIHPRVLADRGLGPAVVELAGQATIPIELDFEPAQRFPAPIEAAGYFTVAEALTNAVKHGGADRIVVTGRHIAGTLTVVVTDDGVGGADISAGSGLQGLVDRADAVGGTLTVTSPAGGPTVLRLDIPIR</sequence>
<dbReference type="InterPro" id="IPR025828">
    <property type="entry name" value="Put_sensor_dom"/>
</dbReference>
<evidence type="ECO:0000256" key="2">
    <source>
        <dbReference type="ARBA" id="ARBA00012438"/>
    </source>
</evidence>
<keyword evidence="8" id="KW-0902">Two-component regulatory system</keyword>
<comment type="caution">
    <text evidence="12">The sequence shown here is derived from an EMBL/GenBank/DDBJ whole genome shotgun (WGS) entry which is preliminary data.</text>
</comment>
<accession>A0ABN2GU71</accession>
<keyword evidence="6 12" id="KW-0418">Kinase</keyword>
<organism evidence="12 13">
    <name type="scientific">Fodinicola feengrottensis</name>
    <dbReference type="NCBI Taxonomy" id="435914"/>
    <lineage>
        <taxon>Bacteria</taxon>
        <taxon>Bacillati</taxon>
        <taxon>Actinomycetota</taxon>
        <taxon>Actinomycetes</taxon>
        <taxon>Mycobacteriales</taxon>
        <taxon>Fodinicola</taxon>
    </lineage>
</organism>
<dbReference type="PANTHER" id="PTHR24421:SF10">
    <property type="entry name" value="NITRATE_NITRITE SENSOR PROTEIN NARQ"/>
    <property type="match status" value="1"/>
</dbReference>
<feature type="domain" description="Signal transduction histidine kinase subgroup 3 dimerisation and phosphoacceptor" evidence="10">
    <location>
        <begin position="233"/>
        <end position="302"/>
    </location>
</feature>
<evidence type="ECO:0000256" key="7">
    <source>
        <dbReference type="ARBA" id="ARBA00022840"/>
    </source>
</evidence>
<dbReference type="Proteomes" id="UP001500618">
    <property type="component" value="Unassembled WGS sequence"/>
</dbReference>
<name>A0ABN2GU71_9ACTN</name>
<evidence type="ECO:0000313" key="12">
    <source>
        <dbReference type="EMBL" id="GAA1676903.1"/>
    </source>
</evidence>
<feature type="transmembrane region" description="Helical" evidence="9">
    <location>
        <begin position="172"/>
        <end position="192"/>
    </location>
</feature>
<dbReference type="GO" id="GO:0016301">
    <property type="term" value="F:kinase activity"/>
    <property type="evidence" value="ECO:0007669"/>
    <property type="project" value="UniProtKB-KW"/>
</dbReference>
<feature type="transmembrane region" description="Helical" evidence="9">
    <location>
        <begin position="27"/>
        <end position="48"/>
    </location>
</feature>
<dbReference type="Pfam" id="PF13796">
    <property type="entry name" value="Sensor"/>
    <property type="match status" value="1"/>
</dbReference>
<evidence type="ECO:0000259" key="10">
    <source>
        <dbReference type="Pfam" id="PF07730"/>
    </source>
</evidence>
<keyword evidence="7" id="KW-0067">ATP-binding</keyword>
<keyword evidence="9" id="KW-0472">Membrane</keyword>
<evidence type="ECO:0000256" key="4">
    <source>
        <dbReference type="ARBA" id="ARBA00022679"/>
    </source>
</evidence>
<dbReference type="Gene3D" id="1.20.5.1930">
    <property type="match status" value="1"/>
</dbReference>
<dbReference type="InterPro" id="IPR011712">
    <property type="entry name" value="Sig_transdc_His_kin_sub3_dim/P"/>
</dbReference>
<dbReference type="EMBL" id="BAAANY010000009">
    <property type="protein sequence ID" value="GAA1676903.1"/>
    <property type="molecule type" value="Genomic_DNA"/>
</dbReference>
<dbReference type="Pfam" id="PF07730">
    <property type="entry name" value="HisKA_3"/>
    <property type="match status" value="1"/>
</dbReference>
<dbReference type="RefSeq" id="WP_344310436.1">
    <property type="nucleotide sequence ID" value="NZ_BAAANY010000009.1"/>
</dbReference>
<dbReference type="CDD" id="cd16917">
    <property type="entry name" value="HATPase_UhpB-NarQ-NarX-like"/>
    <property type="match status" value="1"/>
</dbReference>
<keyword evidence="3" id="KW-0597">Phosphoprotein</keyword>
<evidence type="ECO:0000313" key="13">
    <source>
        <dbReference type="Proteomes" id="UP001500618"/>
    </source>
</evidence>
<protein>
    <recommendedName>
        <fullName evidence="2">histidine kinase</fullName>
        <ecNumber evidence="2">2.7.13.3</ecNumber>
    </recommendedName>
</protein>
<reference evidence="12 13" key="1">
    <citation type="journal article" date="2019" name="Int. J. Syst. Evol. Microbiol.">
        <title>The Global Catalogue of Microorganisms (GCM) 10K type strain sequencing project: providing services to taxonomists for standard genome sequencing and annotation.</title>
        <authorList>
            <consortium name="The Broad Institute Genomics Platform"/>
            <consortium name="The Broad Institute Genome Sequencing Center for Infectious Disease"/>
            <person name="Wu L."/>
            <person name="Ma J."/>
        </authorList>
    </citation>
    <scope>NUCLEOTIDE SEQUENCE [LARGE SCALE GENOMIC DNA]</scope>
    <source>
        <strain evidence="12 13">JCM 14718</strain>
    </source>
</reference>
<keyword evidence="9" id="KW-1133">Transmembrane helix</keyword>
<keyword evidence="13" id="KW-1185">Reference proteome</keyword>
<evidence type="ECO:0000256" key="9">
    <source>
        <dbReference type="SAM" id="Phobius"/>
    </source>
</evidence>
<comment type="catalytic activity">
    <reaction evidence="1">
        <text>ATP + protein L-histidine = ADP + protein N-phospho-L-histidine.</text>
        <dbReference type="EC" id="2.7.13.3"/>
    </reaction>
</comment>
<evidence type="ECO:0000259" key="11">
    <source>
        <dbReference type="Pfam" id="PF13796"/>
    </source>
</evidence>
<dbReference type="Gene3D" id="3.30.565.10">
    <property type="entry name" value="Histidine kinase-like ATPase, C-terminal domain"/>
    <property type="match status" value="1"/>
</dbReference>
<evidence type="ECO:0000256" key="5">
    <source>
        <dbReference type="ARBA" id="ARBA00022741"/>
    </source>
</evidence>
<proteinExistence type="predicted"/>
<dbReference type="InterPro" id="IPR036890">
    <property type="entry name" value="HATPase_C_sf"/>
</dbReference>
<evidence type="ECO:0000256" key="1">
    <source>
        <dbReference type="ARBA" id="ARBA00000085"/>
    </source>
</evidence>
<feature type="transmembrane region" description="Helical" evidence="9">
    <location>
        <begin position="120"/>
        <end position="143"/>
    </location>
</feature>
<dbReference type="SUPFAM" id="SSF55874">
    <property type="entry name" value="ATPase domain of HSP90 chaperone/DNA topoisomerase II/histidine kinase"/>
    <property type="match status" value="1"/>
</dbReference>
<evidence type="ECO:0000256" key="8">
    <source>
        <dbReference type="ARBA" id="ARBA00023012"/>
    </source>
</evidence>
<feature type="domain" description="Putative sensor" evidence="11">
    <location>
        <begin position="30"/>
        <end position="206"/>
    </location>
</feature>
<dbReference type="InterPro" id="IPR050482">
    <property type="entry name" value="Sensor_HK_TwoCompSys"/>
</dbReference>
<dbReference type="EC" id="2.7.13.3" evidence="2"/>
<keyword evidence="4" id="KW-0808">Transferase</keyword>
<feature type="transmembrane region" description="Helical" evidence="9">
    <location>
        <begin position="54"/>
        <end position="78"/>
    </location>
</feature>
<gene>
    <name evidence="12" type="ORF">GCM10009765_27770</name>
</gene>